<name>A0A4Y2WDF6_ARAVE</name>
<feature type="region of interest" description="Disordered" evidence="1">
    <location>
        <begin position="1"/>
        <end position="20"/>
    </location>
</feature>
<dbReference type="EMBL" id="BGPR01058305">
    <property type="protein sequence ID" value="GBO34472.1"/>
    <property type="molecule type" value="Genomic_DNA"/>
</dbReference>
<dbReference type="AlphaFoldDB" id="A0A4Y2WDF6"/>
<dbReference type="Proteomes" id="UP000499080">
    <property type="component" value="Unassembled WGS sequence"/>
</dbReference>
<evidence type="ECO:0000256" key="1">
    <source>
        <dbReference type="SAM" id="MobiDB-lite"/>
    </source>
</evidence>
<protein>
    <submittedName>
        <fullName evidence="2">Uncharacterized protein</fullName>
    </submittedName>
</protein>
<evidence type="ECO:0000313" key="2">
    <source>
        <dbReference type="EMBL" id="GBO34472.1"/>
    </source>
</evidence>
<sequence>MELESRNFTSKEPQVADPCPMPMIVHTSYRRGRAVACDGLQDSGLSTRAVAATVTQTHRTASRQVRVFDNLFNDYNYLLAHCDSADGPRYLDSN</sequence>
<evidence type="ECO:0000313" key="3">
    <source>
        <dbReference type="Proteomes" id="UP000499080"/>
    </source>
</evidence>
<gene>
    <name evidence="2" type="ORF">AVEN_17310_1</name>
</gene>
<comment type="caution">
    <text evidence="2">The sequence shown here is derived from an EMBL/GenBank/DDBJ whole genome shotgun (WGS) entry which is preliminary data.</text>
</comment>
<accession>A0A4Y2WDF6</accession>
<reference evidence="2 3" key="1">
    <citation type="journal article" date="2019" name="Sci. Rep.">
        <title>Orb-weaving spider Araneus ventricosus genome elucidates the spidroin gene catalogue.</title>
        <authorList>
            <person name="Kono N."/>
            <person name="Nakamura H."/>
            <person name="Ohtoshi R."/>
            <person name="Moran D.A.P."/>
            <person name="Shinohara A."/>
            <person name="Yoshida Y."/>
            <person name="Fujiwara M."/>
            <person name="Mori M."/>
            <person name="Tomita M."/>
            <person name="Arakawa K."/>
        </authorList>
    </citation>
    <scope>NUCLEOTIDE SEQUENCE [LARGE SCALE GENOMIC DNA]</scope>
</reference>
<feature type="compositionally biased region" description="Polar residues" evidence="1">
    <location>
        <begin position="1"/>
        <end position="12"/>
    </location>
</feature>
<keyword evidence="3" id="KW-1185">Reference proteome</keyword>
<proteinExistence type="predicted"/>
<organism evidence="2 3">
    <name type="scientific">Araneus ventricosus</name>
    <name type="common">Orbweaver spider</name>
    <name type="synonym">Epeira ventricosa</name>
    <dbReference type="NCBI Taxonomy" id="182803"/>
    <lineage>
        <taxon>Eukaryota</taxon>
        <taxon>Metazoa</taxon>
        <taxon>Ecdysozoa</taxon>
        <taxon>Arthropoda</taxon>
        <taxon>Chelicerata</taxon>
        <taxon>Arachnida</taxon>
        <taxon>Araneae</taxon>
        <taxon>Araneomorphae</taxon>
        <taxon>Entelegynae</taxon>
        <taxon>Araneoidea</taxon>
        <taxon>Araneidae</taxon>
        <taxon>Araneus</taxon>
    </lineage>
</organism>